<protein>
    <submittedName>
        <fullName evidence="2">Uncharacterized protein</fullName>
    </submittedName>
</protein>
<dbReference type="AlphaFoldDB" id="A0A6J4VLR3"/>
<evidence type="ECO:0000256" key="1">
    <source>
        <dbReference type="SAM" id="SignalP"/>
    </source>
</evidence>
<keyword evidence="1" id="KW-0732">Signal</keyword>
<organism evidence="2">
    <name type="scientific">uncultured Thermomicrobiales bacterium</name>
    <dbReference type="NCBI Taxonomy" id="1645740"/>
    <lineage>
        <taxon>Bacteria</taxon>
        <taxon>Pseudomonadati</taxon>
        <taxon>Thermomicrobiota</taxon>
        <taxon>Thermomicrobia</taxon>
        <taxon>Thermomicrobiales</taxon>
        <taxon>environmental samples</taxon>
    </lineage>
</organism>
<name>A0A6J4VLR3_9BACT</name>
<accession>A0A6J4VLR3</accession>
<feature type="chain" id="PRO_5026987592" evidence="1">
    <location>
        <begin position="17"/>
        <end position="216"/>
    </location>
</feature>
<feature type="signal peptide" evidence="1">
    <location>
        <begin position="1"/>
        <end position="16"/>
    </location>
</feature>
<reference evidence="2" key="1">
    <citation type="submission" date="2020-02" db="EMBL/GenBank/DDBJ databases">
        <authorList>
            <person name="Meier V. D."/>
        </authorList>
    </citation>
    <scope>NUCLEOTIDE SEQUENCE</scope>
    <source>
        <strain evidence="2">AVDCRST_MAG18</strain>
    </source>
</reference>
<evidence type="ECO:0000313" key="2">
    <source>
        <dbReference type="EMBL" id="CAA9582770.1"/>
    </source>
</evidence>
<gene>
    <name evidence="2" type="ORF">AVDCRST_MAG18-3395</name>
</gene>
<sequence>MLLALCLAGCGAGATATIPSPVAPTVASASPSATIVRAPILTAVPTLGAVPTRTSLATPARSTTPVAGATATRGATTRAVAPATRTAAATGDGVTSVAVRLGQSAILPEQGLTMRFASVTNDSRCPRSQEGVFVACAQAGEATIVVEAARGGQGSALTLTIPGLTDNTAQRPDNPKTFTVFEGYRIQLASLEPQPTVSGAAIPGEYIATLLVSAAP</sequence>
<dbReference type="EMBL" id="CADCWN010000253">
    <property type="protein sequence ID" value="CAA9582770.1"/>
    <property type="molecule type" value="Genomic_DNA"/>
</dbReference>
<proteinExistence type="predicted"/>